<comment type="catalytic activity">
    <reaction evidence="1">
        <text>Release of an N-terminal amino acid, Xaa-|-Yaa- from a peptide, amide or arylamide. Xaa is preferably Ala, but may be most amino acids including Pro (slow action). When a terminal hydrophobic residue is followed by a prolyl residue, the two may be released as an intact Xaa-Pro dipeptide.</text>
        <dbReference type="EC" id="3.4.11.2"/>
    </reaction>
</comment>
<evidence type="ECO:0000259" key="15">
    <source>
        <dbReference type="Pfam" id="PF17900"/>
    </source>
</evidence>
<feature type="chain" id="PRO_5046333088" description="Aminopeptidase N" evidence="13">
    <location>
        <begin position="33"/>
        <end position="474"/>
    </location>
</feature>
<evidence type="ECO:0000256" key="7">
    <source>
        <dbReference type="ARBA" id="ARBA00022723"/>
    </source>
</evidence>
<dbReference type="PANTHER" id="PTHR11533:SF297">
    <property type="entry name" value="AMINOPEPTIDASE N"/>
    <property type="match status" value="1"/>
</dbReference>
<keyword evidence="6" id="KW-0645">Protease</keyword>
<feature type="domain" description="Aminopeptidase N-like N-terminal" evidence="15">
    <location>
        <begin position="69"/>
        <end position="239"/>
    </location>
</feature>
<evidence type="ECO:0000256" key="4">
    <source>
        <dbReference type="ARBA" id="ARBA00012564"/>
    </source>
</evidence>
<feature type="domain" description="Peptidase M1 membrane alanine aminopeptidase" evidence="14">
    <location>
        <begin position="329"/>
        <end position="467"/>
    </location>
</feature>
<dbReference type="SUPFAM" id="SSF55486">
    <property type="entry name" value="Metalloproteases ('zincins'), catalytic domain"/>
    <property type="match status" value="1"/>
</dbReference>
<dbReference type="Gene3D" id="1.10.390.10">
    <property type="entry name" value="Neutral Protease Domain 2"/>
    <property type="match status" value="1"/>
</dbReference>
<evidence type="ECO:0000259" key="14">
    <source>
        <dbReference type="Pfam" id="PF01433"/>
    </source>
</evidence>
<sequence>MIAKESPVRRPSPLVPALLVPALLLAPSAACAPAGTTVRTAEQPPVAGAKGVGDPLFPTMGNGGYDVRHYAIALSWEPKGNALTGRAEIDARTDRALSSFSLDFHGMDVTGATVDGTPAAVSRRGDELRLTPPHPLAADAPFTTVISYRGTPLTITDPDGAKEGWLPSPDGAVALGEPNGSMTWFPGNHHPSDKAAYDLSVSVPEDLTAVSNGELSKQETSGGRTVFAWHTAEPMASYLATVAIGKFRLERGGGRTVPQTVALHTAQAAHAVKVPAQVAAMTDWGARLFGPYPFSSTGATVGSGPLTKYALETQTRPFFTHAPDELSLVHEITHQWFGDSVTPRTWRDMWLNEGFATYGEWLWEEQHDGVGAARSFDEYNALDRHDKIWSFPPANPPSAAHISDDPVYYRGAMALHRLRETVGDSDFFTILRTWATEHRHANVRTEDFTSLCEKVSGKNLKSLFDTWLYRQGKP</sequence>
<dbReference type="InterPro" id="IPR050344">
    <property type="entry name" value="Peptidase_M1_aminopeptidases"/>
</dbReference>
<evidence type="ECO:0000313" key="17">
    <source>
        <dbReference type="Proteomes" id="UP001500879"/>
    </source>
</evidence>
<dbReference type="InterPro" id="IPR027268">
    <property type="entry name" value="Peptidase_M4/M1_CTD_sf"/>
</dbReference>
<evidence type="ECO:0000256" key="8">
    <source>
        <dbReference type="ARBA" id="ARBA00022801"/>
    </source>
</evidence>
<evidence type="ECO:0000313" key="16">
    <source>
        <dbReference type="EMBL" id="GAA0391596.1"/>
    </source>
</evidence>
<dbReference type="Gene3D" id="2.60.40.1730">
    <property type="entry name" value="tricorn interacting facor f3 domain"/>
    <property type="match status" value="1"/>
</dbReference>
<dbReference type="InterPro" id="IPR045357">
    <property type="entry name" value="Aminopeptidase_N-like_N"/>
</dbReference>
<dbReference type="InterPro" id="IPR001930">
    <property type="entry name" value="Peptidase_M1"/>
</dbReference>
<evidence type="ECO:0000256" key="11">
    <source>
        <dbReference type="ARBA" id="ARBA00029811"/>
    </source>
</evidence>
<evidence type="ECO:0000256" key="10">
    <source>
        <dbReference type="ARBA" id="ARBA00023049"/>
    </source>
</evidence>
<comment type="caution">
    <text evidence="16">The sequence shown here is derived from an EMBL/GenBank/DDBJ whole genome shotgun (WGS) entry which is preliminary data.</text>
</comment>
<accession>A0ABN0YDE6</accession>
<dbReference type="InterPro" id="IPR042097">
    <property type="entry name" value="Aminopeptidase_N-like_N_sf"/>
</dbReference>
<keyword evidence="10" id="KW-0482">Metalloprotease</keyword>
<organism evidence="16 17">
    <name type="scientific">Streptomyces luteireticuli</name>
    <dbReference type="NCBI Taxonomy" id="173858"/>
    <lineage>
        <taxon>Bacteria</taxon>
        <taxon>Bacillati</taxon>
        <taxon>Actinomycetota</taxon>
        <taxon>Actinomycetes</taxon>
        <taxon>Kitasatosporales</taxon>
        <taxon>Streptomycetaceae</taxon>
        <taxon>Streptomyces</taxon>
    </lineage>
</organism>
<evidence type="ECO:0000256" key="13">
    <source>
        <dbReference type="SAM" id="SignalP"/>
    </source>
</evidence>
<keyword evidence="8" id="KW-0378">Hydrolase</keyword>
<evidence type="ECO:0000256" key="12">
    <source>
        <dbReference type="ARBA" id="ARBA00031533"/>
    </source>
</evidence>
<dbReference type="SUPFAM" id="SSF63737">
    <property type="entry name" value="Leukotriene A4 hydrolase N-terminal domain"/>
    <property type="match status" value="1"/>
</dbReference>
<proteinExistence type="inferred from homology"/>
<evidence type="ECO:0000256" key="5">
    <source>
        <dbReference type="ARBA" id="ARBA00015611"/>
    </source>
</evidence>
<protein>
    <recommendedName>
        <fullName evidence="5">Aminopeptidase N</fullName>
        <ecNumber evidence="4">3.4.11.2</ecNumber>
    </recommendedName>
    <alternativeName>
        <fullName evidence="11">Alanine aminopeptidase</fullName>
    </alternativeName>
    <alternativeName>
        <fullName evidence="12">Lysyl aminopeptidase</fullName>
    </alternativeName>
</protein>
<keyword evidence="17" id="KW-1185">Reference proteome</keyword>
<evidence type="ECO:0000256" key="2">
    <source>
        <dbReference type="ARBA" id="ARBA00001947"/>
    </source>
</evidence>
<name>A0ABN0YDE6_9ACTN</name>
<evidence type="ECO:0000256" key="9">
    <source>
        <dbReference type="ARBA" id="ARBA00022833"/>
    </source>
</evidence>
<keyword evidence="13" id="KW-0732">Signal</keyword>
<dbReference type="EMBL" id="BAAABX010000009">
    <property type="protein sequence ID" value="GAA0391596.1"/>
    <property type="molecule type" value="Genomic_DNA"/>
</dbReference>
<evidence type="ECO:0000256" key="6">
    <source>
        <dbReference type="ARBA" id="ARBA00022670"/>
    </source>
</evidence>
<evidence type="ECO:0000256" key="1">
    <source>
        <dbReference type="ARBA" id="ARBA00000098"/>
    </source>
</evidence>
<reference evidence="16 17" key="1">
    <citation type="journal article" date="2019" name="Int. J. Syst. Evol. Microbiol.">
        <title>The Global Catalogue of Microorganisms (GCM) 10K type strain sequencing project: providing services to taxonomists for standard genome sequencing and annotation.</title>
        <authorList>
            <consortium name="The Broad Institute Genomics Platform"/>
            <consortium name="The Broad Institute Genome Sequencing Center for Infectious Disease"/>
            <person name="Wu L."/>
            <person name="Ma J."/>
        </authorList>
    </citation>
    <scope>NUCLEOTIDE SEQUENCE [LARGE SCALE GENOMIC DNA]</scope>
    <source>
        <strain evidence="16 17">JCM 4788</strain>
    </source>
</reference>
<gene>
    <name evidence="16" type="ORF">GCM10010357_10380</name>
</gene>
<comment type="similarity">
    <text evidence="3">Belongs to the peptidase M1 family.</text>
</comment>
<dbReference type="InterPro" id="IPR014782">
    <property type="entry name" value="Peptidase_M1_dom"/>
</dbReference>
<dbReference type="Pfam" id="PF01433">
    <property type="entry name" value="Peptidase_M1"/>
    <property type="match status" value="1"/>
</dbReference>
<dbReference type="PANTHER" id="PTHR11533">
    <property type="entry name" value="PROTEASE M1 ZINC METALLOPROTEASE"/>
    <property type="match status" value="1"/>
</dbReference>
<dbReference type="EC" id="3.4.11.2" evidence="4"/>
<dbReference type="PRINTS" id="PR00756">
    <property type="entry name" value="ALADIPTASE"/>
</dbReference>
<dbReference type="Proteomes" id="UP001500879">
    <property type="component" value="Unassembled WGS sequence"/>
</dbReference>
<evidence type="ECO:0000256" key="3">
    <source>
        <dbReference type="ARBA" id="ARBA00010136"/>
    </source>
</evidence>
<dbReference type="CDD" id="cd09603">
    <property type="entry name" value="M1_APN_like"/>
    <property type="match status" value="1"/>
</dbReference>
<keyword evidence="7" id="KW-0479">Metal-binding</keyword>
<dbReference type="Pfam" id="PF17900">
    <property type="entry name" value="Peptidase_M1_N"/>
    <property type="match status" value="1"/>
</dbReference>
<feature type="signal peptide" evidence="13">
    <location>
        <begin position="1"/>
        <end position="32"/>
    </location>
</feature>
<keyword evidence="9" id="KW-0862">Zinc</keyword>
<comment type="cofactor">
    <cofactor evidence="2">
        <name>Zn(2+)</name>
        <dbReference type="ChEBI" id="CHEBI:29105"/>
    </cofactor>
</comment>